<evidence type="ECO:0000313" key="3">
    <source>
        <dbReference type="Proteomes" id="UP000051048"/>
    </source>
</evidence>
<dbReference type="RefSeq" id="WP_023859306.1">
    <property type="nucleotide sequence ID" value="NZ_AZFH01000042.1"/>
</dbReference>
<evidence type="ECO:0000256" key="1">
    <source>
        <dbReference type="SAM" id="MobiDB-lite"/>
    </source>
</evidence>
<feature type="region of interest" description="Disordered" evidence="1">
    <location>
        <begin position="1"/>
        <end position="33"/>
    </location>
</feature>
<dbReference type="PATRIC" id="fig|1423740.3.peg.2230"/>
<feature type="compositionally biased region" description="Basic and acidic residues" evidence="1">
    <location>
        <begin position="1"/>
        <end position="17"/>
    </location>
</feature>
<protein>
    <submittedName>
        <fullName evidence="2">Uncharacterized protein</fullName>
    </submittedName>
</protein>
<reference evidence="2 3" key="1">
    <citation type="journal article" date="2015" name="Genome Announc.">
        <title>Expanding the biotechnology potential of lactobacilli through comparative genomics of 213 strains and associated genera.</title>
        <authorList>
            <person name="Sun Z."/>
            <person name="Harris H.M."/>
            <person name="McCann A."/>
            <person name="Guo C."/>
            <person name="Argimon S."/>
            <person name="Zhang W."/>
            <person name="Yang X."/>
            <person name="Jeffery I.B."/>
            <person name="Cooney J.C."/>
            <person name="Kagawa T.F."/>
            <person name="Liu W."/>
            <person name="Song Y."/>
            <person name="Salvetti E."/>
            <person name="Wrobel A."/>
            <person name="Rasinkangas P."/>
            <person name="Parkhill J."/>
            <person name="Rea M.C."/>
            <person name="O'Sullivan O."/>
            <person name="Ritari J."/>
            <person name="Douillard F.P."/>
            <person name="Paul Ross R."/>
            <person name="Yang R."/>
            <person name="Briner A.E."/>
            <person name="Felis G.E."/>
            <person name="de Vos W.M."/>
            <person name="Barrangou R."/>
            <person name="Klaenhammer T.R."/>
            <person name="Caufield P.W."/>
            <person name="Cui Y."/>
            <person name="Zhang H."/>
            <person name="O'Toole P.W."/>
        </authorList>
    </citation>
    <scope>NUCLEOTIDE SEQUENCE [LARGE SCALE GENOMIC DNA]</scope>
    <source>
        <strain evidence="2 3">DSM 15833</strain>
    </source>
</reference>
<name>A0A0R1TSD0_9LACO</name>
<dbReference type="EMBL" id="AZFH01000042">
    <property type="protein sequence ID" value="KRL81173.1"/>
    <property type="molecule type" value="Genomic_DNA"/>
</dbReference>
<comment type="caution">
    <text evidence="2">The sequence shown here is derived from an EMBL/GenBank/DDBJ whole genome shotgun (WGS) entry which is preliminary data.</text>
</comment>
<sequence length="94" mass="10979">MSFENLEKEREEKRKGTFDNMMETGEVSKIDKVEPETKATMNLSISLPTPEKEEKRTSKSYYLKQSTIKKIRKLSKDNHYKTDSAFIEALIESL</sequence>
<dbReference type="AlphaFoldDB" id="A0A0R1TSD0"/>
<organism evidence="2 3">
    <name type="scientific">Ligilactobacillus equi DSM 15833 = JCM 10991</name>
    <dbReference type="NCBI Taxonomy" id="1423740"/>
    <lineage>
        <taxon>Bacteria</taxon>
        <taxon>Bacillati</taxon>
        <taxon>Bacillota</taxon>
        <taxon>Bacilli</taxon>
        <taxon>Lactobacillales</taxon>
        <taxon>Lactobacillaceae</taxon>
        <taxon>Ligilactobacillus</taxon>
    </lineage>
</organism>
<dbReference type="Proteomes" id="UP000051048">
    <property type="component" value="Unassembled WGS sequence"/>
</dbReference>
<gene>
    <name evidence="2" type="ORF">FC36_GL002059</name>
</gene>
<accession>A0A0R1TSD0</accession>
<proteinExistence type="predicted"/>
<evidence type="ECO:0000313" key="2">
    <source>
        <dbReference type="EMBL" id="KRL81173.1"/>
    </source>
</evidence>